<dbReference type="PANTHER" id="PTHR22946">
    <property type="entry name" value="DIENELACTONE HYDROLASE DOMAIN-CONTAINING PROTEIN-RELATED"/>
    <property type="match status" value="1"/>
</dbReference>
<dbReference type="SUPFAM" id="SSF53474">
    <property type="entry name" value="alpha/beta-Hydrolases"/>
    <property type="match status" value="1"/>
</dbReference>
<dbReference type="Gene3D" id="1.10.10.800">
    <property type="match status" value="1"/>
</dbReference>
<comment type="caution">
    <text evidence="4">The sequence shown here is derived from an EMBL/GenBank/DDBJ whole genome shotgun (WGS) entry which is preliminary data.</text>
</comment>
<organism evidence="4 5">
    <name type="scientific">Belnapia arida</name>
    <dbReference type="NCBI Taxonomy" id="2804533"/>
    <lineage>
        <taxon>Bacteria</taxon>
        <taxon>Pseudomonadati</taxon>
        <taxon>Pseudomonadota</taxon>
        <taxon>Alphaproteobacteria</taxon>
        <taxon>Acetobacterales</taxon>
        <taxon>Roseomonadaceae</taxon>
        <taxon>Belnapia</taxon>
    </lineage>
</organism>
<evidence type="ECO:0000256" key="2">
    <source>
        <dbReference type="ARBA" id="ARBA00038115"/>
    </source>
</evidence>
<evidence type="ECO:0000259" key="3">
    <source>
        <dbReference type="Pfam" id="PF12697"/>
    </source>
</evidence>
<sequence length="297" mass="32580">MRRDIAFDAEGTILRGWLHLPDSATGPHAVVVMAHGFTGVKEQYLDRYAEVLAAAGLAVLVFDNRNFGASDGEPRGEIDPVQQVRDYRHAITYARTMPELDRGRVGAWGTSYSGGHVLMLGAIDRRVRCVVSQVPAISGPVGSSRRIRSDLVSALRNRFDADREARFRGLAPTVLPVVAEDPTAPCALPGPDAWAFFAATRDIAPAWRNEVTLRSAEMLREYEPGTWVTRISPTPLLMIVATEDTLTPTDLALDAYNRALEPKRLVLMPGGHFDPYTGSGFEVSSAAARDWFVQHLL</sequence>
<dbReference type="Gene3D" id="3.40.50.1820">
    <property type="entry name" value="alpha/beta hydrolase"/>
    <property type="match status" value="1"/>
</dbReference>
<dbReference type="Pfam" id="PF12697">
    <property type="entry name" value="Abhydrolase_6"/>
    <property type="match status" value="1"/>
</dbReference>
<dbReference type="GO" id="GO:0016787">
    <property type="term" value="F:hydrolase activity"/>
    <property type="evidence" value="ECO:0007669"/>
    <property type="project" value="UniProtKB-KW"/>
</dbReference>
<dbReference type="InterPro" id="IPR000073">
    <property type="entry name" value="AB_hydrolase_1"/>
</dbReference>
<reference evidence="4 5" key="1">
    <citation type="submission" date="2021-01" db="EMBL/GenBank/DDBJ databases">
        <title>Belnapia mucosa sp. nov. and Belnapia arida sp. nov., isolated from the Tabernas Desert (Almeria, Spain).</title>
        <authorList>
            <person name="Molina-Menor E."/>
            <person name="Vidal-Verdu A."/>
            <person name="Calonge A."/>
            <person name="Satari L."/>
            <person name="Pereto J."/>
            <person name="Porcar M."/>
        </authorList>
    </citation>
    <scope>NUCLEOTIDE SEQUENCE [LARGE SCALE GENOMIC DNA]</scope>
    <source>
        <strain evidence="4 5">T18</strain>
    </source>
</reference>
<dbReference type="InterPro" id="IPR029058">
    <property type="entry name" value="AB_hydrolase_fold"/>
</dbReference>
<dbReference type="Proteomes" id="UP000660885">
    <property type="component" value="Unassembled WGS sequence"/>
</dbReference>
<name>A0ABS1U8R9_9PROT</name>
<feature type="domain" description="AB hydrolase-1" evidence="3">
    <location>
        <begin position="31"/>
        <end position="273"/>
    </location>
</feature>
<evidence type="ECO:0000313" key="5">
    <source>
        <dbReference type="Proteomes" id="UP000660885"/>
    </source>
</evidence>
<protein>
    <submittedName>
        <fullName evidence="4">Alpha/beta hydrolase</fullName>
    </submittedName>
</protein>
<evidence type="ECO:0000256" key="1">
    <source>
        <dbReference type="ARBA" id="ARBA00022801"/>
    </source>
</evidence>
<dbReference type="RefSeq" id="WP_202832941.1">
    <property type="nucleotide sequence ID" value="NZ_JAETWB010000008.1"/>
</dbReference>
<gene>
    <name evidence="4" type="ORF">JMJ56_16860</name>
</gene>
<dbReference type="PANTHER" id="PTHR22946:SF9">
    <property type="entry name" value="POLYKETIDE TRANSFERASE AF380"/>
    <property type="match status" value="1"/>
</dbReference>
<evidence type="ECO:0000313" key="4">
    <source>
        <dbReference type="EMBL" id="MBL6079691.1"/>
    </source>
</evidence>
<comment type="similarity">
    <text evidence="2">Belongs to the AB hydrolase superfamily. FUS2 hydrolase family.</text>
</comment>
<keyword evidence="1 4" id="KW-0378">Hydrolase</keyword>
<dbReference type="InterPro" id="IPR050261">
    <property type="entry name" value="FrsA_esterase"/>
</dbReference>
<dbReference type="EMBL" id="JAETWB010000008">
    <property type="protein sequence ID" value="MBL6079691.1"/>
    <property type="molecule type" value="Genomic_DNA"/>
</dbReference>
<accession>A0ABS1U8R9</accession>
<proteinExistence type="inferred from homology"/>
<keyword evidence="5" id="KW-1185">Reference proteome</keyword>